<dbReference type="Proteomes" id="UP000246104">
    <property type="component" value="Unassembled WGS sequence"/>
</dbReference>
<dbReference type="GO" id="GO:0008843">
    <property type="term" value="F:endochitinase activity"/>
    <property type="evidence" value="ECO:0007669"/>
    <property type="project" value="UniProtKB-EC"/>
</dbReference>
<dbReference type="PANTHER" id="PTHR11177">
    <property type="entry name" value="CHITINASE"/>
    <property type="match status" value="1"/>
</dbReference>
<dbReference type="EMBL" id="PSRQ01000040">
    <property type="protein sequence ID" value="PWU23285.1"/>
    <property type="molecule type" value="Genomic_DNA"/>
</dbReference>
<evidence type="ECO:0000259" key="4">
    <source>
        <dbReference type="PROSITE" id="PS51910"/>
    </source>
</evidence>
<dbReference type="PANTHER" id="PTHR11177:SF317">
    <property type="entry name" value="CHITINASE 12-RELATED"/>
    <property type="match status" value="1"/>
</dbReference>
<dbReference type="InterPro" id="IPR050314">
    <property type="entry name" value="Glycosyl_Hydrlase_18"/>
</dbReference>
<dbReference type="SUPFAM" id="SSF51445">
    <property type="entry name" value="(Trans)glycosidases"/>
    <property type="match status" value="1"/>
</dbReference>
<keyword evidence="3" id="KW-0119">Carbohydrate metabolism</keyword>
<dbReference type="PROSITE" id="PS51910">
    <property type="entry name" value="GH18_2"/>
    <property type="match status" value="1"/>
</dbReference>
<evidence type="ECO:0000313" key="6">
    <source>
        <dbReference type="Proteomes" id="UP000246104"/>
    </source>
</evidence>
<dbReference type="InterPro" id="IPR001223">
    <property type="entry name" value="Glyco_hydro18_cat"/>
</dbReference>
<gene>
    <name evidence="5" type="ORF">C5B42_03495</name>
</gene>
<evidence type="ECO:0000256" key="1">
    <source>
        <dbReference type="ARBA" id="ARBA00000822"/>
    </source>
</evidence>
<dbReference type="InterPro" id="IPR017853">
    <property type="entry name" value="GH"/>
</dbReference>
<name>A0A317JPZ2_9BACT</name>
<dbReference type="Gene3D" id="3.10.50.10">
    <property type="match status" value="1"/>
</dbReference>
<feature type="domain" description="GH18" evidence="4">
    <location>
        <begin position="48"/>
        <end position="382"/>
    </location>
</feature>
<dbReference type="Gene3D" id="3.20.20.80">
    <property type="entry name" value="Glycosidases"/>
    <property type="match status" value="1"/>
</dbReference>
<dbReference type="Pfam" id="PF00704">
    <property type="entry name" value="Glyco_hydro_18"/>
    <property type="match status" value="1"/>
</dbReference>
<keyword evidence="3" id="KW-0146">Chitin degradation</keyword>
<dbReference type="GO" id="GO:0006032">
    <property type="term" value="P:chitin catabolic process"/>
    <property type="evidence" value="ECO:0007669"/>
    <property type="project" value="UniProtKB-KW"/>
</dbReference>
<sequence length="382" mass="42292">MKKLLLLLPVIFLVIIFFVFFRPQKSLPLIAPLLSLTDQPTPLPTSTYQVYGFLPYWTASSAQLPSQLTTISFFSLPIQPDGHIIDPAQDTDPGARSVAKGELSTLKQTGKHIELTLTMMDQDGIEQFVSNSNAGNTLLTDLGHLMTQYPIDGADLDIEYVRTPTPAMQQAFSSILHTVYAGVKKQNSAFQLSIAMLSDSGEHERLTAPNLVAPYIDRAVVMAYDYHRKGSTQSGANAPLYGNSETAWGKNIMSGLKGITDAIPPQKILLGIPFYGYQWGVDGTDIVNFTLPQSGKTVTYEQIQELLSTGKATRFFDQTSLSPYILYTKNGVQQQIYYDDTQSIGYKLDLVRDAHLGGIAIWALGFEGQTHELWNEIQEKLQ</sequence>
<evidence type="ECO:0000313" key="5">
    <source>
        <dbReference type="EMBL" id="PWU23285.1"/>
    </source>
</evidence>
<evidence type="ECO:0000256" key="2">
    <source>
        <dbReference type="ARBA" id="ARBA00012729"/>
    </source>
</evidence>
<evidence type="ECO:0000256" key="3">
    <source>
        <dbReference type="ARBA" id="ARBA00023024"/>
    </source>
</evidence>
<dbReference type="InterPro" id="IPR029070">
    <property type="entry name" value="Chitinase_insertion_sf"/>
</dbReference>
<dbReference type="GO" id="GO:0008061">
    <property type="term" value="F:chitin binding"/>
    <property type="evidence" value="ECO:0007669"/>
    <property type="project" value="InterPro"/>
</dbReference>
<comment type="caution">
    <text evidence="5">The sequence shown here is derived from an EMBL/GenBank/DDBJ whole genome shotgun (WGS) entry which is preliminary data.</text>
</comment>
<dbReference type="InterPro" id="IPR011583">
    <property type="entry name" value="Chitinase_II/V-like_cat"/>
</dbReference>
<dbReference type="GO" id="GO:0005975">
    <property type="term" value="P:carbohydrate metabolic process"/>
    <property type="evidence" value="ECO:0007669"/>
    <property type="project" value="InterPro"/>
</dbReference>
<protein>
    <recommendedName>
        <fullName evidence="2">chitinase</fullName>
        <ecNumber evidence="2">3.2.1.14</ecNumber>
    </recommendedName>
</protein>
<comment type="catalytic activity">
    <reaction evidence="1">
        <text>Random endo-hydrolysis of N-acetyl-beta-D-glucosaminide (1-&gt;4)-beta-linkages in chitin and chitodextrins.</text>
        <dbReference type="EC" id="3.2.1.14"/>
    </reaction>
</comment>
<keyword evidence="3" id="KW-0624">Polysaccharide degradation</keyword>
<dbReference type="EC" id="3.2.1.14" evidence="2"/>
<dbReference type="AlphaFoldDB" id="A0A317JPZ2"/>
<proteinExistence type="predicted"/>
<accession>A0A317JPZ2</accession>
<reference evidence="5 6" key="1">
    <citation type="submission" date="2018-02" db="EMBL/GenBank/DDBJ databases">
        <title>Genomic Reconstructions from Amazon Rainforest and Pasture Soil Reveal Novel Insights into the Physiology of Candidate Phyla in Tropical Sites.</title>
        <authorList>
            <person name="Kroeger M.E."/>
            <person name="Delmont T."/>
            <person name="Eren A.M."/>
            <person name="Guo J."/>
            <person name="Meyer K.M."/>
            <person name="Khan K."/>
            <person name="Rodrigues J.L.M."/>
            <person name="Bohannan B.J.M."/>
            <person name="Tringe S."/>
            <person name="Borges C.D."/>
            <person name="Tiedje J."/>
            <person name="Tsai S.M."/>
            <person name="Nusslein K."/>
        </authorList>
    </citation>
    <scope>NUCLEOTIDE SEQUENCE [LARGE SCALE GENOMIC DNA]</scope>
    <source>
        <strain evidence="5">Amazon FNV 2010 28 9</strain>
    </source>
</reference>
<dbReference type="SMART" id="SM00636">
    <property type="entry name" value="Glyco_18"/>
    <property type="match status" value="1"/>
</dbReference>
<organism evidence="5 6">
    <name type="scientific">Candidatus Cerribacteria bacterium 'Amazon FNV 2010 28 9'</name>
    <dbReference type="NCBI Taxonomy" id="2081795"/>
    <lineage>
        <taxon>Bacteria</taxon>
        <taxon>Candidatus Cerribacteria</taxon>
    </lineage>
</organism>